<evidence type="ECO:0000259" key="1">
    <source>
        <dbReference type="PROSITE" id="PS51733"/>
    </source>
</evidence>
<evidence type="ECO:0000313" key="2">
    <source>
        <dbReference type="EMBL" id="PDO10086.1"/>
    </source>
</evidence>
<dbReference type="Gene3D" id="3.30.930.10">
    <property type="entry name" value="Bira Bifunctional Protein, Domain 2"/>
    <property type="match status" value="1"/>
</dbReference>
<dbReference type="SUPFAM" id="SSF55681">
    <property type="entry name" value="Class II aaRS and biotin synthetases"/>
    <property type="match status" value="1"/>
</dbReference>
<proteinExistence type="predicted"/>
<keyword evidence="2" id="KW-0808">Transferase</keyword>
<dbReference type="EMBL" id="MOXJ01000020">
    <property type="protein sequence ID" value="PDO10086.1"/>
    <property type="molecule type" value="Genomic_DNA"/>
</dbReference>
<dbReference type="Proteomes" id="UP000243688">
    <property type="component" value="Unassembled WGS sequence"/>
</dbReference>
<dbReference type="InterPro" id="IPR004143">
    <property type="entry name" value="BPL_LPL_catalytic"/>
</dbReference>
<accession>A0A2A6DZV2</accession>
<dbReference type="Pfam" id="PF21948">
    <property type="entry name" value="LplA-B_cat"/>
    <property type="match status" value="1"/>
</dbReference>
<sequence>MRQWRLLRTGNRSPAENMAIDEAILIAYGKGGGMPTIRFYGWNPPTLSIGCFQRAEREIDFDRLQERGIGFVRRPTGGRAVLHDRELTYSLVVSERDVPRSVTESYRELSVWLLEGFRRLGLEADMVAWTDGIGRAGRAPAPGTAACFDSPSWYELVVDGRKIAGSAQMRSRGAVLQHGSVPLELDADKLFAVLRYPSEQARAVAAAAFARKAASVNELLVARGRPAIDVEEAEQVFTEAFAAAMGAVLVPGELTEEERRLADGLVREKYGADEWNLRR</sequence>
<dbReference type="GO" id="GO:0140096">
    <property type="term" value="F:catalytic activity, acting on a protein"/>
    <property type="evidence" value="ECO:0007669"/>
    <property type="project" value="UniProtKB-ARBA"/>
</dbReference>
<dbReference type="CDD" id="cd16443">
    <property type="entry name" value="LplA"/>
    <property type="match status" value="1"/>
</dbReference>
<reference evidence="2 3" key="1">
    <citation type="submission" date="2016-12" db="EMBL/GenBank/DDBJ databases">
        <title>Candidatus Reconcilibacillus cellulovorans genome.</title>
        <authorList>
            <person name="Kolinko S."/>
            <person name="Wu Y.-W."/>
            <person name="Tachea F."/>
            <person name="Denzel E."/>
            <person name="Hiras J."/>
            <person name="Baecker N."/>
            <person name="Chan L.J."/>
            <person name="Eichorst S.A."/>
            <person name="Frey D."/>
            <person name="Adams P.D."/>
            <person name="Pray T."/>
            <person name="Tanjore D."/>
            <person name="Petzold C.J."/>
            <person name="Gladden J.M."/>
            <person name="Simmons B.A."/>
            <person name="Singer S.W."/>
        </authorList>
    </citation>
    <scope>NUCLEOTIDE SEQUENCE [LARGE SCALE GENOMIC DNA]</scope>
    <source>
        <strain evidence="2">JTherm</strain>
    </source>
</reference>
<dbReference type="GO" id="GO:0016740">
    <property type="term" value="F:transferase activity"/>
    <property type="evidence" value="ECO:0007669"/>
    <property type="project" value="UniProtKB-KW"/>
</dbReference>
<evidence type="ECO:0000313" key="3">
    <source>
        <dbReference type="Proteomes" id="UP000243688"/>
    </source>
</evidence>
<dbReference type="InterPro" id="IPR045864">
    <property type="entry name" value="aa-tRNA-synth_II/BPL/LPL"/>
</dbReference>
<comment type="caution">
    <text evidence="2">The sequence shown here is derived from an EMBL/GenBank/DDBJ whole genome shotgun (WGS) entry which is preliminary data.</text>
</comment>
<name>A0A2A6DZV2_9BACL</name>
<dbReference type="PANTHER" id="PTHR43679">
    <property type="entry name" value="OCTANOYLTRANSFERASE LIPM-RELATED"/>
    <property type="match status" value="1"/>
</dbReference>
<organism evidence="2 3">
    <name type="scientific">Candidatus Reconcilbacillus cellulovorans</name>
    <dbReference type="NCBI Taxonomy" id="1906605"/>
    <lineage>
        <taxon>Bacteria</taxon>
        <taxon>Bacillati</taxon>
        <taxon>Bacillota</taxon>
        <taxon>Bacilli</taxon>
        <taxon>Bacillales</taxon>
        <taxon>Paenibacillaceae</taxon>
        <taxon>Candidatus Reconcilbacillus</taxon>
    </lineage>
</organism>
<dbReference type="PANTHER" id="PTHR43679:SF2">
    <property type="entry name" value="OCTANOYL-[GCVH]:PROTEIN N-OCTANOYLTRANSFERASE"/>
    <property type="match status" value="1"/>
</dbReference>
<protein>
    <submittedName>
        <fullName evidence="2">Octanoyltransferase</fullName>
    </submittedName>
</protein>
<dbReference type="AlphaFoldDB" id="A0A2A6DZV2"/>
<dbReference type="PROSITE" id="PS51733">
    <property type="entry name" value="BPL_LPL_CATALYTIC"/>
    <property type="match status" value="1"/>
</dbReference>
<dbReference type="InterPro" id="IPR050664">
    <property type="entry name" value="Octanoyltrans_LipM/LipL"/>
</dbReference>
<gene>
    <name evidence="2" type="ORF">BLM47_09280</name>
</gene>
<feature type="domain" description="BPL/LPL catalytic" evidence="1">
    <location>
        <begin position="31"/>
        <end position="249"/>
    </location>
</feature>
<dbReference type="GO" id="GO:0009249">
    <property type="term" value="P:protein lipoylation"/>
    <property type="evidence" value="ECO:0007669"/>
    <property type="project" value="UniProtKB-ARBA"/>
</dbReference>